<feature type="domain" description="Tubby C-terminal" evidence="3">
    <location>
        <begin position="32"/>
        <end position="392"/>
    </location>
</feature>
<evidence type="ECO:0000313" key="5">
    <source>
        <dbReference type="EMBL" id="OAE25254.1"/>
    </source>
</evidence>
<protein>
    <recommendedName>
        <fullName evidence="3">Tubby C-terminal domain-containing protein</fullName>
    </recommendedName>
</protein>
<evidence type="ECO:0000256" key="2">
    <source>
        <dbReference type="SAM" id="MobiDB-lite"/>
    </source>
</evidence>
<feature type="compositionally biased region" description="Polar residues" evidence="2">
    <location>
        <begin position="246"/>
        <end position="274"/>
    </location>
</feature>
<dbReference type="Gene3D" id="3.20.90.10">
    <property type="entry name" value="Tubby Protein, Chain A"/>
    <property type="match status" value="2"/>
</dbReference>
<organism evidence="5 6">
    <name type="scientific">Marchantia polymorpha subsp. ruderalis</name>
    <dbReference type="NCBI Taxonomy" id="1480154"/>
    <lineage>
        <taxon>Eukaryota</taxon>
        <taxon>Viridiplantae</taxon>
        <taxon>Streptophyta</taxon>
        <taxon>Embryophyta</taxon>
        <taxon>Marchantiophyta</taxon>
        <taxon>Marchantiopsida</taxon>
        <taxon>Marchantiidae</taxon>
        <taxon>Marchantiales</taxon>
        <taxon>Marchantiaceae</taxon>
        <taxon>Marchantia</taxon>
    </lineage>
</organism>
<dbReference type="Pfam" id="PF01167">
    <property type="entry name" value="Tub"/>
    <property type="match status" value="1"/>
</dbReference>
<accession>A0A176VWR8</accession>
<proteinExistence type="inferred from homology"/>
<evidence type="ECO:0000256" key="1">
    <source>
        <dbReference type="ARBA" id="ARBA00007129"/>
    </source>
</evidence>
<comment type="similarity">
    <text evidence="1">Belongs to the TUB family.</text>
</comment>
<dbReference type="PANTHER" id="PTHR16517:SF86">
    <property type="entry name" value="TUBBY-LIKE F-BOX PROTEIN 1"/>
    <property type="match status" value="1"/>
</dbReference>
<reference evidence="7" key="3">
    <citation type="journal article" date="2020" name="Curr. Biol.">
        <title>Chromatin organization in early land plants reveals an ancestral association between H3K27me3, transposons, and constitutive heterochromatin.</title>
        <authorList>
            <person name="Montgomery S.A."/>
            <person name="Tanizawa Y."/>
            <person name="Galik B."/>
            <person name="Wang N."/>
            <person name="Ito T."/>
            <person name="Mochizuki T."/>
            <person name="Akimcheva S."/>
            <person name="Bowman J.L."/>
            <person name="Cognat V."/>
            <person name="Marechal-Drouard L."/>
            <person name="Ekker H."/>
            <person name="Hong S.F."/>
            <person name="Kohchi T."/>
            <person name="Lin S.S."/>
            <person name="Liu L.D."/>
            <person name="Nakamura Y."/>
            <person name="Valeeva L.R."/>
            <person name="Shakirov E.V."/>
            <person name="Shippen D.E."/>
            <person name="Wei W.L."/>
            <person name="Yagura M."/>
            <person name="Yamaoka S."/>
            <person name="Yamato K.T."/>
            <person name="Liu C."/>
            <person name="Berger F."/>
        </authorList>
    </citation>
    <scope>NUCLEOTIDE SEQUENCE [LARGE SCALE GENOMIC DNA]</scope>
    <source>
        <strain evidence="7">Tak-1</strain>
    </source>
</reference>
<dbReference type="SUPFAM" id="SSF54518">
    <property type="entry name" value="Tubby C-terminal domain-like"/>
    <property type="match status" value="1"/>
</dbReference>
<evidence type="ECO:0000313" key="7">
    <source>
        <dbReference type="Proteomes" id="UP001162541"/>
    </source>
</evidence>
<dbReference type="InterPro" id="IPR025659">
    <property type="entry name" value="Tubby-like_C"/>
</dbReference>
<gene>
    <name evidence="5" type="ORF">AXG93_197s1000</name>
    <name evidence="4" type="ORF">Mp_6g16740</name>
</gene>
<dbReference type="PRINTS" id="PR01573">
    <property type="entry name" value="SUPERTUBBY"/>
</dbReference>
<dbReference type="PANTHER" id="PTHR16517">
    <property type="entry name" value="TUBBY-RELATED"/>
    <property type="match status" value="1"/>
</dbReference>
<dbReference type="Proteomes" id="UP001162541">
    <property type="component" value="Chromosome 6"/>
</dbReference>
<evidence type="ECO:0000259" key="3">
    <source>
        <dbReference type="Pfam" id="PF01167"/>
    </source>
</evidence>
<reference evidence="4" key="2">
    <citation type="journal article" date="2019" name="Curr. Biol.">
        <title>Chromatin organization in early land plants reveals an ancestral association between H3K27me3, transposons, and constitutive heterochromatin.</title>
        <authorList>
            <person name="Montgomery S.A."/>
            <person name="Tanizawa Y."/>
            <person name="Galik B."/>
            <person name="Wang N."/>
            <person name="Ito T."/>
            <person name="Mochizuki T."/>
            <person name="Akimcheva S."/>
            <person name="Bowman J."/>
            <person name="Cognat V."/>
            <person name="Drouard L."/>
            <person name="Ekker H."/>
            <person name="Houng S."/>
            <person name="Kohchi T."/>
            <person name="Lin S."/>
            <person name="Liu L.D."/>
            <person name="Nakamura Y."/>
            <person name="Valeeva L.R."/>
            <person name="Shakirov E.V."/>
            <person name="Shippen D.E."/>
            <person name="Wei W."/>
            <person name="Yagura M."/>
            <person name="Yamaoka S."/>
            <person name="Yamato K.T."/>
            <person name="Liu C."/>
            <person name="Berger F."/>
        </authorList>
    </citation>
    <scope>NUCLEOTIDE SEQUENCE [LARGE SCALE GENOMIC DNA]</scope>
    <source>
        <strain evidence="4">Tak-1</strain>
    </source>
</reference>
<sequence length="394" mass="43807">MGSYHHSDHCRVVPGVLQPHHVDPREDVCGVFQPAPKDRLVQCFIVRDPSTQALCLFLQLSKKLSTVTNRGKFLVAARQVTSMASSDFMICGDLDDLCEQSEFYYGRLRSNLSRTEYTLWDCREGARRKSRTSCWPHSSSGLRPGSVKVADIGYNMTFGKPQKIECLVHSIRYCEVNGDSSRPAAGESSVDSVSESTDVLSNNYVRTNHLLSEVSQNLAKSIAAGAGQMSQPEFTLDKLLQSVSEPWSSDESLQTSPRNSSQDSVKSSPAASQDRSVKKETSPRGSLRKSLPKIAVKKIDEARVGDAVVDAPLHLKTRAYVWDKACKRYYADFNRGDIPGSAKNFQLVAGNHVQKENDKILLQFGQAGPEIFFMDYRYPLTAFEAFGICLSRLF</sequence>
<dbReference type="InterPro" id="IPR000007">
    <property type="entry name" value="Tubby_C"/>
</dbReference>
<dbReference type="Proteomes" id="UP000077202">
    <property type="component" value="Unassembled WGS sequence"/>
</dbReference>
<dbReference type="EMBL" id="LVLJ01002366">
    <property type="protein sequence ID" value="OAE25254.1"/>
    <property type="molecule type" value="Genomic_DNA"/>
</dbReference>
<evidence type="ECO:0000313" key="6">
    <source>
        <dbReference type="Proteomes" id="UP000077202"/>
    </source>
</evidence>
<keyword evidence="6" id="KW-1185">Reference proteome</keyword>
<feature type="region of interest" description="Disordered" evidence="2">
    <location>
        <begin position="246"/>
        <end position="288"/>
    </location>
</feature>
<reference evidence="5 6" key="1">
    <citation type="submission" date="2016-03" db="EMBL/GenBank/DDBJ databases">
        <title>Mechanisms controlling the formation of the plant cell surface in tip-growing cells are functionally conserved among land plants.</title>
        <authorList>
            <person name="Honkanen S."/>
            <person name="Jones V.A."/>
            <person name="Morieri G."/>
            <person name="Champion C."/>
            <person name="Hetherington A.J."/>
            <person name="Kelly S."/>
            <person name="Saint-Marcoux D."/>
            <person name="Proust H."/>
            <person name="Prescott H."/>
            <person name="Dolan L."/>
        </authorList>
    </citation>
    <scope>NUCLEOTIDE SEQUENCE [LARGE SCALE GENOMIC DNA]</scope>
    <source>
        <strain evidence="6">cv. Tak-1 and cv. Tak-2</strain>
        <tissue evidence="5">Whole gametophyte</tissue>
    </source>
</reference>
<dbReference type="EMBL" id="AP019871">
    <property type="protein sequence ID" value="BBN15072.1"/>
    <property type="molecule type" value="Genomic_DNA"/>
</dbReference>
<dbReference type="AlphaFoldDB" id="A0A176VWR8"/>
<name>A0A176VWR8_MARPO</name>
<evidence type="ECO:0000313" key="4">
    <source>
        <dbReference type="EMBL" id="BBN15072.1"/>
    </source>
</evidence>